<dbReference type="AlphaFoldDB" id="A0AAV6KBQ0"/>
<comment type="caution">
    <text evidence="1">The sequence shown here is derived from an EMBL/GenBank/DDBJ whole genome shotgun (WGS) entry which is preliminary data.</text>
</comment>
<evidence type="ECO:0000313" key="1">
    <source>
        <dbReference type="EMBL" id="KAG5549913.1"/>
    </source>
</evidence>
<gene>
    <name evidence="1" type="ORF">RHGRI_015025</name>
</gene>
<protein>
    <submittedName>
        <fullName evidence="1">Uncharacterized protein</fullName>
    </submittedName>
</protein>
<keyword evidence="2" id="KW-1185">Reference proteome</keyword>
<organism evidence="1 2">
    <name type="scientific">Rhododendron griersonianum</name>
    <dbReference type="NCBI Taxonomy" id="479676"/>
    <lineage>
        <taxon>Eukaryota</taxon>
        <taxon>Viridiplantae</taxon>
        <taxon>Streptophyta</taxon>
        <taxon>Embryophyta</taxon>
        <taxon>Tracheophyta</taxon>
        <taxon>Spermatophyta</taxon>
        <taxon>Magnoliopsida</taxon>
        <taxon>eudicotyledons</taxon>
        <taxon>Gunneridae</taxon>
        <taxon>Pentapetalae</taxon>
        <taxon>asterids</taxon>
        <taxon>Ericales</taxon>
        <taxon>Ericaceae</taxon>
        <taxon>Ericoideae</taxon>
        <taxon>Rhodoreae</taxon>
        <taxon>Rhododendron</taxon>
    </lineage>
</organism>
<reference evidence="1" key="1">
    <citation type="submission" date="2020-08" db="EMBL/GenBank/DDBJ databases">
        <title>Plant Genome Project.</title>
        <authorList>
            <person name="Zhang R.-G."/>
        </authorList>
    </citation>
    <scope>NUCLEOTIDE SEQUENCE</scope>
    <source>
        <strain evidence="1">WSP0</strain>
        <tissue evidence="1">Leaf</tissue>
    </source>
</reference>
<dbReference type="Proteomes" id="UP000823749">
    <property type="component" value="Chromosome 5"/>
</dbReference>
<dbReference type="EMBL" id="JACTNZ010000005">
    <property type="protein sequence ID" value="KAG5549913.1"/>
    <property type="molecule type" value="Genomic_DNA"/>
</dbReference>
<name>A0AAV6KBQ0_9ERIC</name>
<proteinExistence type="predicted"/>
<evidence type="ECO:0000313" key="2">
    <source>
        <dbReference type="Proteomes" id="UP000823749"/>
    </source>
</evidence>
<accession>A0AAV6KBQ0</accession>
<sequence>MALGMSFMRLLPFLNTIIQKTDPEYNLHNALVQCCTKSPTFSTASSCERVRHCWHALALAFLVLQLSKSREICKIKG</sequence>